<dbReference type="AlphaFoldDB" id="A0A936Z5K0"/>
<dbReference type="RefSeq" id="WP_202055304.1">
    <property type="nucleotide sequence ID" value="NZ_JAEQMY010000001.1"/>
</dbReference>
<evidence type="ECO:0000256" key="1">
    <source>
        <dbReference type="SAM" id="MobiDB-lite"/>
    </source>
</evidence>
<accession>A0A936Z5K0</accession>
<feature type="compositionally biased region" description="Basic and acidic residues" evidence="1">
    <location>
        <begin position="82"/>
        <end position="97"/>
    </location>
</feature>
<dbReference type="Proteomes" id="UP000605848">
    <property type="component" value="Unassembled WGS sequence"/>
</dbReference>
<keyword evidence="3" id="KW-1185">Reference proteome</keyword>
<reference evidence="2" key="1">
    <citation type="submission" date="2021-01" db="EMBL/GenBank/DDBJ databases">
        <title>Microvirga sp.</title>
        <authorList>
            <person name="Kim M.K."/>
        </authorList>
    </citation>
    <scope>NUCLEOTIDE SEQUENCE</scope>
    <source>
        <strain evidence="2">5420S-16</strain>
    </source>
</reference>
<evidence type="ECO:0000313" key="3">
    <source>
        <dbReference type="Proteomes" id="UP000605848"/>
    </source>
</evidence>
<feature type="compositionally biased region" description="Polar residues" evidence="1">
    <location>
        <begin position="10"/>
        <end position="23"/>
    </location>
</feature>
<dbReference type="EMBL" id="JAEQMY010000001">
    <property type="protein sequence ID" value="MBL0402636.1"/>
    <property type="molecule type" value="Genomic_DNA"/>
</dbReference>
<sequence length="97" mass="10035">MPEANDPKAGQSSENNGPESEPTNGDVPNPGPTSDPADRDFGDSAGYGSGGSTRDYQEVVGENPVTAGRPNPLDAVIPPETHGNKDENERNEESGSV</sequence>
<proteinExistence type="predicted"/>
<organism evidence="2 3">
    <name type="scientific">Microvirga aerilata</name>
    <dbReference type="NCBI Taxonomy" id="670292"/>
    <lineage>
        <taxon>Bacteria</taxon>
        <taxon>Pseudomonadati</taxon>
        <taxon>Pseudomonadota</taxon>
        <taxon>Alphaproteobacteria</taxon>
        <taxon>Hyphomicrobiales</taxon>
        <taxon>Methylobacteriaceae</taxon>
        <taxon>Microvirga</taxon>
    </lineage>
</organism>
<comment type="caution">
    <text evidence="2">The sequence shown here is derived from an EMBL/GenBank/DDBJ whole genome shotgun (WGS) entry which is preliminary data.</text>
</comment>
<gene>
    <name evidence="2" type="ORF">JKG68_01490</name>
</gene>
<evidence type="ECO:0000313" key="2">
    <source>
        <dbReference type="EMBL" id="MBL0402636.1"/>
    </source>
</evidence>
<protein>
    <submittedName>
        <fullName evidence="2">Uncharacterized protein</fullName>
    </submittedName>
</protein>
<name>A0A936Z5K0_9HYPH</name>
<feature type="region of interest" description="Disordered" evidence="1">
    <location>
        <begin position="1"/>
        <end position="97"/>
    </location>
</feature>